<evidence type="ECO:0000256" key="2">
    <source>
        <dbReference type="SAM" id="MobiDB-lite"/>
    </source>
</evidence>
<sequence length="260" mass="28652">MKVAADKRFASLEEVIHALQRQCEEAEANADAWRCEALRPGNKRGSITVGPTPTTQARVRPRVTPLASPVVRLVDNQLKGIVDRHKEEVELLKEMRLKEVKARKDSEEEVERLKEALAKMEMEGRPKTRGTNLRSRLDDAAGQPRRACNGAVDEIVLPTARKDKGKTPVATGDRRDVFLCETRKDLRNKKKDEVRVICEKEGVDYTTLDCTKEAIAQIRLARAFGGNDGPAKGGGVSLHEVSDDGEGSSDKGDEVDSAVS</sequence>
<protein>
    <submittedName>
        <fullName evidence="3">Uncharacterized protein</fullName>
    </submittedName>
</protein>
<feature type="coiled-coil region" evidence="1">
    <location>
        <begin position="2"/>
        <end position="36"/>
    </location>
</feature>
<proteinExistence type="predicted"/>
<organism evidence="3 4">
    <name type="scientific">Chara braunii</name>
    <name type="common">Braun's stonewort</name>
    <dbReference type="NCBI Taxonomy" id="69332"/>
    <lineage>
        <taxon>Eukaryota</taxon>
        <taxon>Viridiplantae</taxon>
        <taxon>Streptophyta</taxon>
        <taxon>Charophyceae</taxon>
        <taxon>Charales</taxon>
        <taxon>Characeae</taxon>
        <taxon>Chara</taxon>
    </lineage>
</organism>
<dbReference type="Gramene" id="GBG81394">
    <property type="protein sequence ID" value="GBG81394"/>
    <property type="gene ID" value="CBR_g32068"/>
</dbReference>
<feature type="compositionally biased region" description="Gly residues" evidence="2">
    <location>
        <begin position="226"/>
        <end position="236"/>
    </location>
</feature>
<evidence type="ECO:0000256" key="1">
    <source>
        <dbReference type="SAM" id="Coils"/>
    </source>
</evidence>
<keyword evidence="1" id="KW-0175">Coiled coil</keyword>
<feature type="region of interest" description="Disordered" evidence="2">
    <location>
        <begin position="121"/>
        <end position="145"/>
    </location>
</feature>
<gene>
    <name evidence="3" type="ORF">CBR_g32068</name>
</gene>
<comment type="caution">
    <text evidence="3">The sequence shown here is derived from an EMBL/GenBank/DDBJ whole genome shotgun (WGS) entry which is preliminary data.</text>
</comment>
<reference evidence="3 4" key="1">
    <citation type="journal article" date="2018" name="Cell">
        <title>The Chara Genome: Secondary Complexity and Implications for Plant Terrestrialization.</title>
        <authorList>
            <person name="Nishiyama T."/>
            <person name="Sakayama H."/>
            <person name="Vries J.D."/>
            <person name="Buschmann H."/>
            <person name="Saint-Marcoux D."/>
            <person name="Ullrich K.K."/>
            <person name="Haas F.B."/>
            <person name="Vanderstraeten L."/>
            <person name="Becker D."/>
            <person name="Lang D."/>
            <person name="Vosolsobe S."/>
            <person name="Rombauts S."/>
            <person name="Wilhelmsson P.K.I."/>
            <person name="Janitza P."/>
            <person name="Kern R."/>
            <person name="Heyl A."/>
            <person name="Rumpler F."/>
            <person name="Villalobos L.I.A.C."/>
            <person name="Clay J.M."/>
            <person name="Skokan R."/>
            <person name="Toyoda A."/>
            <person name="Suzuki Y."/>
            <person name="Kagoshima H."/>
            <person name="Schijlen E."/>
            <person name="Tajeshwar N."/>
            <person name="Catarino B."/>
            <person name="Hetherington A.J."/>
            <person name="Saltykova A."/>
            <person name="Bonnot C."/>
            <person name="Breuninger H."/>
            <person name="Symeonidi A."/>
            <person name="Radhakrishnan G.V."/>
            <person name="Van Nieuwerburgh F."/>
            <person name="Deforce D."/>
            <person name="Chang C."/>
            <person name="Karol K.G."/>
            <person name="Hedrich R."/>
            <person name="Ulvskov P."/>
            <person name="Glockner G."/>
            <person name="Delwiche C.F."/>
            <person name="Petrasek J."/>
            <person name="Van de Peer Y."/>
            <person name="Friml J."/>
            <person name="Beilby M."/>
            <person name="Dolan L."/>
            <person name="Kohara Y."/>
            <person name="Sugano S."/>
            <person name="Fujiyama A."/>
            <person name="Delaux P.-M."/>
            <person name="Quint M."/>
            <person name="TheiBen G."/>
            <person name="Hagemann M."/>
            <person name="Harholt J."/>
            <person name="Dunand C."/>
            <person name="Zachgo S."/>
            <person name="Langdale J."/>
            <person name="Maumus F."/>
            <person name="Straeten D.V.D."/>
            <person name="Gould S.B."/>
            <person name="Rensing S.A."/>
        </authorList>
    </citation>
    <scope>NUCLEOTIDE SEQUENCE [LARGE SCALE GENOMIC DNA]</scope>
    <source>
        <strain evidence="3 4">S276</strain>
    </source>
</reference>
<dbReference type="Proteomes" id="UP000265515">
    <property type="component" value="Unassembled WGS sequence"/>
</dbReference>
<dbReference type="AlphaFoldDB" id="A0A388LGG0"/>
<name>A0A388LGG0_CHABU</name>
<keyword evidence="4" id="KW-1185">Reference proteome</keyword>
<feature type="region of interest" description="Disordered" evidence="2">
    <location>
        <begin position="224"/>
        <end position="260"/>
    </location>
</feature>
<dbReference type="EMBL" id="BFEA01000373">
    <property type="protein sequence ID" value="GBG81394.1"/>
    <property type="molecule type" value="Genomic_DNA"/>
</dbReference>
<evidence type="ECO:0000313" key="3">
    <source>
        <dbReference type="EMBL" id="GBG81394.1"/>
    </source>
</evidence>
<accession>A0A388LGG0</accession>
<evidence type="ECO:0000313" key="4">
    <source>
        <dbReference type="Proteomes" id="UP000265515"/>
    </source>
</evidence>